<dbReference type="OrthoDB" id="9793561at2"/>
<dbReference type="Pfam" id="PF09694">
    <property type="entry name" value="Gcw_chp"/>
    <property type="match status" value="1"/>
</dbReference>
<dbReference type="AlphaFoldDB" id="A0A411PG81"/>
<keyword evidence="1" id="KW-0732">Signal</keyword>
<gene>
    <name evidence="2" type="ORF">EXU30_07145</name>
</gene>
<dbReference type="KEGG" id="smai:EXU30_07145"/>
<name>A0A411PG81_9GAMM</name>
<evidence type="ECO:0000313" key="2">
    <source>
        <dbReference type="EMBL" id="QBF82498.1"/>
    </source>
</evidence>
<feature type="signal peptide" evidence="1">
    <location>
        <begin position="1"/>
        <end position="23"/>
    </location>
</feature>
<protein>
    <recommendedName>
        <fullName evidence="4">Porin</fullName>
    </recommendedName>
</protein>
<dbReference type="NCBIfam" id="TIGR02001">
    <property type="entry name" value="gcw_chp"/>
    <property type="match status" value="1"/>
</dbReference>
<reference evidence="2 3" key="1">
    <citation type="submission" date="2019-02" db="EMBL/GenBank/DDBJ databases">
        <title>Shewanella sp. D4-2 isolated from Dokdo Island.</title>
        <authorList>
            <person name="Baek K."/>
        </authorList>
    </citation>
    <scope>NUCLEOTIDE SEQUENCE [LARGE SCALE GENOMIC DNA]</scope>
    <source>
        <strain evidence="2 3">D4-2</strain>
    </source>
</reference>
<dbReference type="Proteomes" id="UP000291106">
    <property type="component" value="Chromosome"/>
</dbReference>
<evidence type="ECO:0000313" key="3">
    <source>
        <dbReference type="Proteomes" id="UP000291106"/>
    </source>
</evidence>
<sequence length="230" mass="24717">MKKSLIQAVALSSGLLLTASASAEVTGNVGAVSEYLWRGVAQSNGAAVQGGVDYAHDSGFYLGTWASNVDFGDGTSYELDIYAGFGGNITEDLSWDINYLYYGYPDAPGSIDFGEVTVGFAWKGFDASYSHTIHGGDDIAADPLDSKDMMYAQANYSHALTEKLTLGLHYGYSKGDVITSWYGTDSYSEYNVSLSTATDFGDISFMVSKTDLDDDDARLVVGYSYGFNML</sequence>
<dbReference type="InterPro" id="IPR010239">
    <property type="entry name" value="CHP02001"/>
</dbReference>
<keyword evidence="3" id="KW-1185">Reference proteome</keyword>
<proteinExistence type="predicted"/>
<organism evidence="2 3">
    <name type="scientific">Shewanella maritima</name>
    <dbReference type="NCBI Taxonomy" id="2520507"/>
    <lineage>
        <taxon>Bacteria</taxon>
        <taxon>Pseudomonadati</taxon>
        <taxon>Pseudomonadota</taxon>
        <taxon>Gammaproteobacteria</taxon>
        <taxon>Alteromonadales</taxon>
        <taxon>Shewanellaceae</taxon>
        <taxon>Shewanella</taxon>
    </lineage>
</organism>
<accession>A0A411PG81</accession>
<dbReference type="RefSeq" id="WP_130598686.1">
    <property type="nucleotide sequence ID" value="NZ_CP036200.1"/>
</dbReference>
<dbReference type="SUPFAM" id="SSF56935">
    <property type="entry name" value="Porins"/>
    <property type="match status" value="1"/>
</dbReference>
<evidence type="ECO:0008006" key="4">
    <source>
        <dbReference type="Google" id="ProtNLM"/>
    </source>
</evidence>
<feature type="chain" id="PRO_5019082615" description="Porin" evidence="1">
    <location>
        <begin position="24"/>
        <end position="230"/>
    </location>
</feature>
<evidence type="ECO:0000256" key="1">
    <source>
        <dbReference type="SAM" id="SignalP"/>
    </source>
</evidence>
<dbReference type="EMBL" id="CP036200">
    <property type="protein sequence ID" value="QBF82498.1"/>
    <property type="molecule type" value="Genomic_DNA"/>
</dbReference>